<proteinExistence type="predicted"/>
<accession>A0AA37IPL8</accession>
<gene>
    <name evidence="1" type="ORF">CBA19CS42_36960</name>
</gene>
<organism evidence="1 2">
    <name type="scientific">Caballeronia novacaledonica</name>
    <dbReference type="NCBI Taxonomy" id="1544861"/>
    <lineage>
        <taxon>Bacteria</taxon>
        <taxon>Pseudomonadati</taxon>
        <taxon>Pseudomonadota</taxon>
        <taxon>Betaproteobacteria</taxon>
        <taxon>Burkholderiales</taxon>
        <taxon>Burkholderiaceae</taxon>
        <taxon>Caballeronia</taxon>
    </lineage>
</organism>
<dbReference type="AlphaFoldDB" id="A0AA37IPL8"/>
<sequence>MQAAYAGLFGEGKFKQQVDHLVSKVAKDSSGKHVASGLHTFANIGPLPAKANRDKSSYFDPEFERSQRPANRFPGGAFDPEPTLEEAAYFELVAEEYGIPVEESLRHLMDYLDRLARAYEQHIGRTFNVEIPVDPAWYGCRSMPEREPLSIGLRINEDSDERIVQAFLSRLIENE</sequence>
<comment type="caution">
    <text evidence="1">The sequence shown here is derived from an EMBL/GenBank/DDBJ whole genome shotgun (WGS) entry which is preliminary data.</text>
</comment>
<evidence type="ECO:0000313" key="2">
    <source>
        <dbReference type="Proteomes" id="UP001055111"/>
    </source>
</evidence>
<reference evidence="1" key="1">
    <citation type="submission" date="2022-09" db="EMBL/GenBank/DDBJ databases">
        <title>Isolation and characterization of 3-chlorobenzoate degrading bacteria from soils in Shizuoka.</title>
        <authorList>
            <person name="Ifat A."/>
            <person name="Ogawa N."/>
            <person name="Kimbara K."/>
            <person name="Moriuchi R."/>
            <person name="Dohra H."/>
            <person name="Shintani M."/>
        </authorList>
    </citation>
    <scope>NUCLEOTIDE SEQUENCE</scope>
    <source>
        <strain evidence="1">19CS4-2</strain>
    </source>
</reference>
<dbReference type="CDD" id="cd02883">
    <property type="entry name" value="NUDIX_Hydrolase"/>
    <property type="match status" value="1"/>
</dbReference>
<dbReference type="Proteomes" id="UP001055111">
    <property type="component" value="Unassembled WGS sequence"/>
</dbReference>
<name>A0AA37IPL8_9BURK</name>
<dbReference type="EMBL" id="BPUS01000033">
    <property type="protein sequence ID" value="GJH30230.1"/>
    <property type="molecule type" value="Genomic_DNA"/>
</dbReference>
<evidence type="ECO:0000313" key="1">
    <source>
        <dbReference type="EMBL" id="GJH30230.1"/>
    </source>
</evidence>
<protein>
    <submittedName>
        <fullName evidence="1">Uncharacterized protein</fullName>
    </submittedName>
</protein>
<dbReference type="RefSeq" id="WP_238217908.1">
    <property type="nucleotide sequence ID" value="NZ_BPUS01000033.1"/>
</dbReference>